<dbReference type="AlphaFoldDB" id="A0A4R0NKN1"/>
<keyword evidence="1" id="KW-1133">Transmembrane helix</keyword>
<evidence type="ECO:0000313" key="3">
    <source>
        <dbReference type="Proteomes" id="UP000291117"/>
    </source>
</evidence>
<evidence type="ECO:0000256" key="1">
    <source>
        <dbReference type="SAM" id="Phobius"/>
    </source>
</evidence>
<reference evidence="2 3" key="1">
    <citation type="submission" date="2019-02" db="EMBL/GenBank/DDBJ databases">
        <title>Pedobacter sp. RP-3-8 sp. nov., isolated from Arctic soil.</title>
        <authorList>
            <person name="Dahal R.H."/>
        </authorList>
    </citation>
    <scope>NUCLEOTIDE SEQUENCE [LARGE SCALE GENOMIC DNA]</scope>
    <source>
        <strain evidence="2 3">RP-3-8</strain>
    </source>
</reference>
<dbReference type="EMBL" id="SJSM01000001">
    <property type="protein sequence ID" value="TCC99534.1"/>
    <property type="molecule type" value="Genomic_DNA"/>
</dbReference>
<comment type="caution">
    <text evidence="2">The sequence shown here is derived from an EMBL/GenBank/DDBJ whole genome shotgun (WGS) entry which is preliminary data.</text>
</comment>
<dbReference type="RefSeq" id="WP_131606833.1">
    <property type="nucleotide sequence ID" value="NZ_SJSM01000001.1"/>
</dbReference>
<name>A0A4R0NKN1_9SPHI</name>
<keyword evidence="3" id="KW-1185">Reference proteome</keyword>
<organism evidence="2 3">
    <name type="scientific">Pedobacter hiemivivus</name>
    <dbReference type="NCBI Taxonomy" id="2530454"/>
    <lineage>
        <taxon>Bacteria</taxon>
        <taxon>Pseudomonadati</taxon>
        <taxon>Bacteroidota</taxon>
        <taxon>Sphingobacteriia</taxon>
        <taxon>Sphingobacteriales</taxon>
        <taxon>Sphingobacteriaceae</taxon>
        <taxon>Pedobacter</taxon>
    </lineage>
</organism>
<protein>
    <submittedName>
        <fullName evidence="2">SIR2 family protein</fullName>
    </submittedName>
</protein>
<evidence type="ECO:0000313" key="2">
    <source>
        <dbReference type="EMBL" id="TCC99534.1"/>
    </source>
</evidence>
<dbReference type="Pfam" id="PF13289">
    <property type="entry name" value="SIR2_2"/>
    <property type="match status" value="1"/>
</dbReference>
<proteinExistence type="predicted"/>
<dbReference type="Proteomes" id="UP000291117">
    <property type="component" value="Unassembled WGS sequence"/>
</dbReference>
<gene>
    <name evidence="2" type="ORF">EZ444_02335</name>
</gene>
<keyword evidence="1" id="KW-0812">Transmembrane</keyword>
<keyword evidence="1" id="KW-0472">Membrane</keyword>
<dbReference type="OrthoDB" id="1688888at2"/>
<accession>A0A4R0NKN1</accession>
<feature type="transmembrane region" description="Helical" evidence="1">
    <location>
        <begin position="12"/>
        <end position="39"/>
    </location>
</feature>
<sequence>MKLKKKTITRAEALIFIAQSSVYGNLGLFVGAGFSMALMNDEDNPPVALNWLQLINKVAKKYEFTVKDKLEKGSSLPEVVSRIILEVSNKDNRDYDEVSLEFKQHVADLTAYYPDDDIRETFSRYLLKIDPSWIITTNYDMVLECLLPGKSLTLTPSEQLMSPKGIIPIYHLHGTKKVPKSIVISQEDYTTLFRPNEYRHTKLPLTIKESTTLVIGYALNDINVLTAVDWSKNVFKSTTISYPHEIFQVHYAGKGYNDQPYRNKDGIVVVEVPSLEEFFDELLKYIEIEVRSAEKLKKDLEEVGELILNPSPKHIEDFIGDEDFRKDIIDLLVKHEYYLISGFISIFEKSLKTCWERSVKNKAFYAYELILKILLDIILNIPLELMPPILVKMIVKELNRVCGYIGDRYGESWDAFDMWIDAKKEFPLDMLKELYHVAKNQKSHSLVAFLINHFPDELVPKKTK</sequence>